<dbReference type="EMBL" id="QKWP01000131">
    <property type="protein sequence ID" value="RIB26582.1"/>
    <property type="molecule type" value="Genomic_DNA"/>
</dbReference>
<organism evidence="1 2">
    <name type="scientific">Gigaspora rosea</name>
    <dbReference type="NCBI Taxonomy" id="44941"/>
    <lineage>
        <taxon>Eukaryota</taxon>
        <taxon>Fungi</taxon>
        <taxon>Fungi incertae sedis</taxon>
        <taxon>Mucoromycota</taxon>
        <taxon>Glomeromycotina</taxon>
        <taxon>Glomeromycetes</taxon>
        <taxon>Diversisporales</taxon>
        <taxon>Gigasporaceae</taxon>
        <taxon>Gigaspora</taxon>
    </lineage>
</organism>
<comment type="caution">
    <text evidence="1">The sequence shown here is derived from an EMBL/GenBank/DDBJ whole genome shotgun (WGS) entry which is preliminary data.</text>
</comment>
<protein>
    <submittedName>
        <fullName evidence="1">Uncharacterized protein</fullName>
    </submittedName>
</protein>
<evidence type="ECO:0000313" key="1">
    <source>
        <dbReference type="EMBL" id="RIB26582.1"/>
    </source>
</evidence>
<proteinExistence type="predicted"/>
<reference evidence="1 2" key="1">
    <citation type="submission" date="2018-06" db="EMBL/GenBank/DDBJ databases">
        <title>Comparative genomics reveals the genomic features of Rhizophagus irregularis, R. cerebriforme, R. diaphanum and Gigaspora rosea, and their symbiotic lifestyle signature.</title>
        <authorList>
            <person name="Morin E."/>
            <person name="San Clemente H."/>
            <person name="Chen E.C.H."/>
            <person name="De La Providencia I."/>
            <person name="Hainaut M."/>
            <person name="Kuo A."/>
            <person name="Kohler A."/>
            <person name="Murat C."/>
            <person name="Tang N."/>
            <person name="Roy S."/>
            <person name="Loubradou J."/>
            <person name="Henrissat B."/>
            <person name="Grigoriev I.V."/>
            <person name="Corradi N."/>
            <person name="Roux C."/>
            <person name="Martin F.M."/>
        </authorList>
    </citation>
    <scope>NUCLEOTIDE SEQUENCE [LARGE SCALE GENOMIC DNA]</scope>
    <source>
        <strain evidence="1 2">DAOM 194757</strain>
    </source>
</reference>
<keyword evidence="2" id="KW-1185">Reference proteome</keyword>
<accession>A0A397VXS8</accession>
<gene>
    <name evidence="1" type="ORF">C2G38_2138235</name>
</gene>
<dbReference type="Proteomes" id="UP000266673">
    <property type="component" value="Unassembled WGS sequence"/>
</dbReference>
<name>A0A397VXS8_9GLOM</name>
<dbReference type="OrthoDB" id="2465833at2759"/>
<dbReference type="AlphaFoldDB" id="A0A397VXS8"/>
<sequence length="276" mass="31895">MGIYRSNKRRYQAREAAKKSLEKRYHNKVLEQVTSQLAVIYQEQLVAVHQILSELPNNGSVTNEEIERSADQESSNNIIKKRNHLIALITKLTQISELHITTQISQIAQASAFGVMVDESTRGELKNLIICYQAWNKHKQFPTLTMVHLKNIFKCNSETISNAIIESIQKEGLDIKKCILWTTDICHQTKMVQLLSLTKKLVQIHFELTVYFILCRLYFEQDAFGNLPTTAEFSRIPHSYNLLYLAWSLHNEYNPSSRDKPLNITAEIIKIYIINS</sequence>
<evidence type="ECO:0000313" key="2">
    <source>
        <dbReference type="Proteomes" id="UP000266673"/>
    </source>
</evidence>